<keyword evidence="3" id="KW-1133">Transmembrane helix</keyword>
<dbReference type="SUPFAM" id="SSF52025">
    <property type="entry name" value="PA domain"/>
    <property type="match status" value="1"/>
</dbReference>
<feature type="transmembrane region" description="Helical" evidence="3">
    <location>
        <begin position="12"/>
        <end position="32"/>
    </location>
</feature>
<protein>
    <submittedName>
        <fullName evidence="6">PA domain-containing protein</fullName>
    </submittedName>
</protein>
<reference evidence="6" key="1">
    <citation type="submission" date="2022-11" db="UniProtKB">
        <authorList>
            <consortium name="WormBaseParasite"/>
        </authorList>
    </citation>
    <scope>IDENTIFICATION</scope>
</reference>
<organism evidence="5 6">
    <name type="scientific">Globodera rostochiensis</name>
    <name type="common">Golden nematode worm</name>
    <name type="synonym">Heterodera rostochiensis</name>
    <dbReference type="NCBI Taxonomy" id="31243"/>
    <lineage>
        <taxon>Eukaryota</taxon>
        <taxon>Metazoa</taxon>
        <taxon>Ecdysozoa</taxon>
        <taxon>Nematoda</taxon>
        <taxon>Chromadorea</taxon>
        <taxon>Rhabditida</taxon>
        <taxon>Tylenchina</taxon>
        <taxon>Tylenchomorpha</taxon>
        <taxon>Tylenchoidea</taxon>
        <taxon>Heteroderidae</taxon>
        <taxon>Heteroderinae</taxon>
        <taxon>Globodera</taxon>
    </lineage>
</organism>
<evidence type="ECO:0000256" key="2">
    <source>
        <dbReference type="ARBA" id="ARBA00023180"/>
    </source>
</evidence>
<dbReference type="Gene3D" id="3.50.30.30">
    <property type="match status" value="1"/>
</dbReference>
<evidence type="ECO:0000259" key="4">
    <source>
        <dbReference type="Pfam" id="PF02225"/>
    </source>
</evidence>
<dbReference type="AlphaFoldDB" id="A0A914IBP1"/>
<evidence type="ECO:0000256" key="3">
    <source>
        <dbReference type="SAM" id="Phobius"/>
    </source>
</evidence>
<evidence type="ECO:0000256" key="1">
    <source>
        <dbReference type="ARBA" id="ARBA00022729"/>
    </source>
</evidence>
<keyword evidence="2" id="KW-0325">Glycoprotein</keyword>
<dbReference type="WBParaSite" id="Gr19_v10_g8453.t1">
    <property type="protein sequence ID" value="Gr19_v10_g8453.t1"/>
    <property type="gene ID" value="Gr19_v10_g8453"/>
</dbReference>
<keyword evidence="3" id="KW-0812">Transmembrane</keyword>
<evidence type="ECO:0000313" key="5">
    <source>
        <dbReference type="Proteomes" id="UP000887572"/>
    </source>
</evidence>
<accession>A0A914IBP1</accession>
<keyword evidence="3" id="KW-0472">Membrane</keyword>
<dbReference type="Proteomes" id="UP000887572">
    <property type="component" value="Unplaced"/>
</dbReference>
<evidence type="ECO:0000313" key="6">
    <source>
        <dbReference type="WBParaSite" id="Gr19_v10_g8453.t1"/>
    </source>
</evidence>
<keyword evidence="5" id="KW-1185">Reference proteome</keyword>
<dbReference type="InterPro" id="IPR046450">
    <property type="entry name" value="PA_dom_sf"/>
</dbReference>
<sequence length="213" mass="24363">MPVVSARDFFPSIAFVSVMTYWTYGEYIYAYYEGKRNRFMRWFDPEGAANKTKIDRCALVFFAWQTLSLDEGIFFQIGARFPSYTIQDISLVYAEPPEGCQKLTNEFISGDVVLLERGGCPFVEKVLNAQEAGAAIALITDSSSGGDDFIDMVTDDSQRRGDIPAAWLPGVSGRRLREYLVYEKPELWIQIPLNYTNRSLRDTFANKPPWELW</sequence>
<name>A0A914IBP1_GLORO</name>
<dbReference type="PANTHER" id="PTHR22702">
    <property type="entry name" value="PROTEASE-ASSOCIATED DOMAIN-CONTAINING PROTEIN"/>
    <property type="match status" value="1"/>
</dbReference>
<keyword evidence="1" id="KW-0732">Signal</keyword>
<dbReference type="InterPro" id="IPR003137">
    <property type="entry name" value="PA_domain"/>
</dbReference>
<proteinExistence type="predicted"/>
<feature type="domain" description="PA" evidence="4">
    <location>
        <begin position="90"/>
        <end position="174"/>
    </location>
</feature>
<dbReference type="PANTHER" id="PTHR22702:SF1">
    <property type="entry name" value="PROTEASE-ASSOCIATED DOMAIN-CONTAINING PROTEIN 1"/>
    <property type="match status" value="1"/>
</dbReference>
<dbReference type="Pfam" id="PF02225">
    <property type="entry name" value="PA"/>
    <property type="match status" value="1"/>
</dbReference>